<protein>
    <submittedName>
        <fullName evidence="1">Recombinase</fullName>
    </submittedName>
</protein>
<dbReference type="RefSeq" id="WP_005936649.1">
    <property type="nucleotide sequence ID" value="NZ_CP022479.1"/>
</dbReference>
<organism evidence="1 2">
    <name type="scientific">Faecalibacterium duncaniae (strain DSM 17677 / JCM 31915 / A2-165)</name>
    <name type="common">Faecalibacterium prausnitzii</name>
    <dbReference type="NCBI Taxonomy" id="411483"/>
    <lineage>
        <taxon>Bacteria</taxon>
        <taxon>Bacillati</taxon>
        <taxon>Bacillota</taxon>
        <taxon>Clostridia</taxon>
        <taxon>Eubacteriales</taxon>
        <taxon>Oscillospiraceae</taxon>
        <taxon>Faecalibacterium</taxon>
    </lineage>
</organism>
<name>C7HB14_FAED2</name>
<dbReference type="OrthoDB" id="9769353at2"/>
<dbReference type="PANTHER" id="PTHR30461">
    <property type="entry name" value="DNA-INVERTASE FROM LAMBDOID PROPHAGE"/>
    <property type="match status" value="1"/>
</dbReference>
<comment type="caution">
    <text evidence="1">The sequence shown here is derived from an EMBL/GenBank/DDBJ whole genome shotgun (WGS) entry which is preliminary data.</text>
</comment>
<dbReference type="Proteomes" id="UP000004619">
    <property type="component" value="Unassembled WGS sequence"/>
</dbReference>
<reference evidence="1" key="1">
    <citation type="submission" date="2009-08" db="EMBL/GenBank/DDBJ databases">
        <authorList>
            <person name="Weinstock G."/>
            <person name="Sodergren E."/>
            <person name="Clifton S."/>
            <person name="Fulton L."/>
            <person name="Fulton B."/>
            <person name="Courtney L."/>
            <person name="Fronick C."/>
            <person name="Harrison M."/>
            <person name="Strong C."/>
            <person name="Farmer C."/>
            <person name="Delahaunty K."/>
            <person name="Markovic C."/>
            <person name="Hall O."/>
            <person name="Minx P."/>
            <person name="Tomlinson C."/>
            <person name="Mitreva M."/>
            <person name="Nelson J."/>
            <person name="Hou S."/>
            <person name="Wollam A."/>
            <person name="Pepin K.H."/>
            <person name="Johnson M."/>
            <person name="Bhonagiri V."/>
            <person name="Nash W.E."/>
            <person name="Warren W."/>
            <person name="Chinwalla A."/>
            <person name="Mardis E.R."/>
            <person name="Wilson R.K."/>
        </authorList>
    </citation>
    <scope>NUCLEOTIDE SEQUENCE [LARGE SCALE GENOMIC DNA]</scope>
    <source>
        <strain evidence="1">A2-165</strain>
    </source>
</reference>
<dbReference type="GO" id="GO:0003677">
    <property type="term" value="F:DNA binding"/>
    <property type="evidence" value="ECO:0007669"/>
    <property type="project" value="InterPro"/>
</dbReference>
<dbReference type="EMBL" id="ACOP02000100">
    <property type="protein sequence ID" value="EEU94906.1"/>
    <property type="molecule type" value="Genomic_DNA"/>
</dbReference>
<dbReference type="PANTHER" id="PTHR30461:SF23">
    <property type="entry name" value="DNA RECOMBINASE-RELATED"/>
    <property type="match status" value="1"/>
</dbReference>
<evidence type="ECO:0000313" key="1">
    <source>
        <dbReference type="EMBL" id="EEU94906.1"/>
    </source>
</evidence>
<dbReference type="InterPro" id="IPR038109">
    <property type="entry name" value="DNA_bind_recomb_sf"/>
</dbReference>
<dbReference type="AlphaFoldDB" id="C7HB14"/>
<dbReference type="PATRIC" id="fig|411483.3.peg.2781"/>
<dbReference type="GO" id="GO:0000150">
    <property type="term" value="F:DNA strand exchange activity"/>
    <property type="evidence" value="ECO:0007669"/>
    <property type="project" value="InterPro"/>
</dbReference>
<proteinExistence type="predicted"/>
<gene>
    <name evidence="1" type="ORF">FAEPRAA2165_03529</name>
</gene>
<dbReference type="HOGENOM" id="CLU_914478_0_0_9"/>
<sequence>MTWWVIKVNRTYVINEEQAATIRMVFTLYSQGYGEKAIVNELSRLGRKDGHGNVSWSCTKISRILRNATYMGYVCYNKSKVNNYLEKKRINNLDETSFVYVKGNFEPIVSEALWHECERIRKSRIVNLRLPDGETRRKGIDSTKYLWVAKLRCRCGSSYRIFNWRKLKDGTPVFGYQCNMRTVNPTRSFVLEHNMTEQLSCDAISIPEWKLELMAKKIFEKVWGNQNKAILRACKMIESCQNGKAATRMSAAPIQSQIEKIKNAS</sequence>
<dbReference type="GeneID" id="90658979"/>
<dbReference type="Gene3D" id="3.90.1750.20">
    <property type="entry name" value="Putative Large Serine Recombinase, Chain B, Domain 2"/>
    <property type="match status" value="1"/>
</dbReference>
<accession>C7HB14</accession>
<dbReference type="Pfam" id="PF07508">
    <property type="entry name" value="Recombinase"/>
    <property type="match status" value="1"/>
</dbReference>
<keyword evidence="2" id="KW-1185">Reference proteome</keyword>
<dbReference type="eggNOG" id="COG1961">
    <property type="taxonomic scope" value="Bacteria"/>
</dbReference>
<dbReference type="STRING" id="411483.FAEPRAA2165_03529"/>
<evidence type="ECO:0000313" key="2">
    <source>
        <dbReference type="Proteomes" id="UP000004619"/>
    </source>
</evidence>
<dbReference type="PROSITE" id="PS51737">
    <property type="entry name" value="RECOMBINASE_DNA_BIND"/>
    <property type="match status" value="1"/>
</dbReference>
<dbReference type="InterPro" id="IPR050639">
    <property type="entry name" value="SSR_resolvase"/>
</dbReference>
<dbReference type="InterPro" id="IPR011109">
    <property type="entry name" value="DNA_bind_recombinase_dom"/>
</dbReference>